<keyword evidence="9" id="KW-1185">Reference proteome</keyword>
<evidence type="ECO:0000313" key="8">
    <source>
        <dbReference type="EMBL" id="PXY24734.1"/>
    </source>
</evidence>
<evidence type="ECO:0000256" key="1">
    <source>
        <dbReference type="ARBA" id="ARBA00004429"/>
    </source>
</evidence>
<keyword evidence="3" id="KW-0997">Cell inner membrane</keyword>
<accession>A0A2V4AVQ8</accession>
<evidence type="ECO:0000259" key="7">
    <source>
        <dbReference type="Pfam" id="PF06808"/>
    </source>
</evidence>
<keyword evidence="6" id="KW-0472">Membrane</keyword>
<evidence type="ECO:0000256" key="4">
    <source>
        <dbReference type="ARBA" id="ARBA00022692"/>
    </source>
</evidence>
<dbReference type="Proteomes" id="UP000249915">
    <property type="component" value="Unassembled WGS sequence"/>
</dbReference>
<gene>
    <name evidence="8" type="ORF">BAY60_19525</name>
</gene>
<protein>
    <recommendedName>
        <fullName evidence="7">TRAP C4-dicarboxylate transport system permease DctM subunit domain-containing protein</fullName>
    </recommendedName>
</protein>
<dbReference type="PANTHER" id="PTHR33362:SF5">
    <property type="entry name" value="C4-DICARBOXYLATE TRAP TRANSPORTER LARGE PERMEASE PROTEIN DCTM"/>
    <property type="match status" value="1"/>
</dbReference>
<comment type="subcellular location">
    <subcellularLocation>
        <location evidence="1">Cell inner membrane</location>
        <topology evidence="1">Multi-pass membrane protein</topology>
    </subcellularLocation>
</comment>
<feature type="domain" description="TRAP C4-dicarboxylate transport system permease DctM subunit" evidence="7">
    <location>
        <begin position="48"/>
        <end position="477"/>
    </location>
</feature>
<reference evidence="8 9" key="1">
    <citation type="submission" date="2016-07" db="EMBL/GenBank/DDBJ databases">
        <title>Draft genome sequence of Prauserella muralis DSM 45305, isolated from a mould-covered wall in an indoor environment.</title>
        <authorList>
            <person name="Ruckert C."/>
            <person name="Albersmeier A."/>
            <person name="Jiang C.-L."/>
            <person name="Jiang Y."/>
            <person name="Kalinowski J."/>
            <person name="Schneider O."/>
            <person name="Winkler A."/>
            <person name="Zotchev S.B."/>
        </authorList>
    </citation>
    <scope>NUCLEOTIDE SEQUENCE [LARGE SCALE GENOMIC DNA]</scope>
    <source>
        <strain evidence="8 9">DSM 45305</strain>
    </source>
</reference>
<evidence type="ECO:0000313" key="9">
    <source>
        <dbReference type="Proteomes" id="UP000249915"/>
    </source>
</evidence>
<sequence length="488" mass="50180">MTEHRSTSSRGRFPLVAAGVGALGVVAILSILVLAPPPGEITGALIIALVVLLMLIGVPVAICMMVAATVGIWALSGWTAVAGTLSHTVFGTTATWQLSVIPLFVLMGSAMSRGGIAGGAFDAAKQWVGGVPGGLAVSTTFAGAGLAAASGSSIGIAHALGRVAVPEMIRARYSPGFATASVLMAGTLGQLIPPSIMLVIYAGVAQTPVGPQLMAALLPGLVLALGYGLLIVIRSAMNPELAPRVPRAGVTWSSRLRSVKGVVPTALVVVTVVGGMFTGVFTATEAAAVGALVALVIGLGAVLRHAEGRSAAARFVRDTVADAVVKTATIFLVLIGVHLLTRALALSGIATSISQWLVDLDLSRVTFLLVLVAILLLLGMFLEPTSVILLTFPVVAPALEVFGVDLIWYGVFSILLAEIGLVTPPIGVLTFIVHRLVMDREISLGHEVKLQDVFRNAMPFLGVALLVVLALIAAPELVEWLPNLSQAE</sequence>
<dbReference type="EMBL" id="MASW01000004">
    <property type="protein sequence ID" value="PXY24734.1"/>
    <property type="molecule type" value="Genomic_DNA"/>
</dbReference>
<keyword evidence="5" id="KW-1133">Transmembrane helix</keyword>
<evidence type="ECO:0000256" key="6">
    <source>
        <dbReference type="ARBA" id="ARBA00023136"/>
    </source>
</evidence>
<name>A0A2V4AVQ8_9PSEU</name>
<dbReference type="RefSeq" id="WP_245992717.1">
    <property type="nucleotide sequence ID" value="NZ_MASW01000004.1"/>
</dbReference>
<organism evidence="8 9">
    <name type="scientific">Prauserella muralis</name>
    <dbReference type="NCBI Taxonomy" id="588067"/>
    <lineage>
        <taxon>Bacteria</taxon>
        <taxon>Bacillati</taxon>
        <taxon>Actinomycetota</taxon>
        <taxon>Actinomycetes</taxon>
        <taxon>Pseudonocardiales</taxon>
        <taxon>Pseudonocardiaceae</taxon>
        <taxon>Prauserella</taxon>
    </lineage>
</organism>
<evidence type="ECO:0000256" key="3">
    <source>
        <dbReference type="ARBA" id="ARBA00022519"/>
    </source>
</evidence>
<dbReference type="GO" id="GO:0022857">
    <property type="term" value="F:transmembrane transporter activity"/>
    <property type="evidence" value="ECO:0007669"/>
    <property type="project" value="TreeGrafter"/>
</dbReference>
<dbReference type="Pfam" id="PF06808">
    <property type="entry name" value="DctM"/>
    <property type="match status" value="1"/>
</dbReference>
<proteinExistence type="predicted"/>
<evidence type="ECO:0000256" key="2">
    <source>
        <dbReference type="ARBA" id="ARBA00022475"/>
    </source>
</evidence>
<dbReference type="AlphaFoldDB" id="A0A2V4AVQ8"/>
<dbReference type="PANTHER" id="PTHR33362">
    <property type="entry name" value="SIALIC ACID TRAP TRANSPORTER PERMEASE PROTEIN SIAT-RELATED"/>
    <property type="match status" value="1"/>
</dbReference>
<evidence type="ECO:0000256" key="5">
    <source>
        <dbReference type="ARBA" id="ARBA00022989"/>
    </source>
</evidence>
<comment type="caution">
    <text evidence="8">The sequence shown here is derived from an EMBL/GenBank/DDBJ whole genome shotgun (WGS) entry which is preliminary data.</text>
</comment>
<dbReference type="InterPro" id="IPR010656">
    <property type="entry name" value="DctM"/>
</dbReference>
<keyword evidence="2" id="KW-1003">Cell membrane</keyword>
<keyword evidence="4" id="KW-0812">Transmembrane</keyword>
<dbReference type="InterPro" id="IPR004681">
    <property type="entry name" value="TRAP_DctM"/>
</dbReference>
<dbReference type="GO" id="GO:0005886">
    <property type="term" value="C:plasma membrane"/>
    <property type="evidence" value="ECO:0007669"/>
    <property type="project" value="UniProtKB-SubCell"/>
</dbReference>